<sequence>MNEIKSKSNDLNNQPDFSEVIKKIEALKKSGTVDLSTEEDLSIAVMNLVSLEEHFFFTAVKTNQDQYFDLLDEVRQTRKLLLAKLIDWHEGETWCISKHLLATTMRLIEVGTKLHADKKFDEAKVIFNQAQKMYTLFWGLRLKLIDTAGLKKSAASEQPWTLKNIVDKLVDCCEE</sequence>
<organism evidence="1 2">
    <name type="scientific">Candidatus Buchananbacteria bacterium RIFCSPHIGHO2_01_FULL_39_14</name>
    <dbReference type="NCBI Taxonomy" id="1797532"/>
    <lineage>
        <taxon>Bacteria</taxon>
        <taxon>Candidatus Buchananiibacteriota</taxon>
    </lineage>
</organism>
<dbReference type="EMBL" id="MHIB01000023">
    <property type="protein sequence ID" value="OGY44093.1"/>
    <property type="molecule type" value="Genomic_DNA"/>
</dbReference>
<name>A0A1G1XVJ6_9BACT</name>
<dbReference type="STRING" id="1797532.A2729_00920"/>
<dbReference type="AlphaFoldDB" id="A0A1G1XVJ6"/>
<evidence type="ECO:0000313" key="1">
    <source>
        <dbReference type="EMBL" id="OGY44093.1"/>
    </source>
</evidence>
<evidence type="ECO:0000313" key="2">
    <source>
        <dbReference type="Proteomes" id="UP000178930"/>
    </source>
</evidence>
<proteinExistence type="predicted"/>
<comment type="caution">
    <text evidence="1">The sequence shown here is derived from an EMBL/GenBank/DDBJ whole genome shotgun (WGS) entry which is preliminary data.</text>
</comment>
<gene>
    <name evidence="1" type="ORF">A2729_00920</name>
</gene>
<accession>A0A1G1XVJ6</accession>
<dbReference type="Proteomes" id="UP000178930">
    <property type="component" value="Unassembled WGS sequence"/>
</dbReference>
<protein>
    <submittedName>
        <fullName evidence="1">Uncharacterized protein</fullName>
    </submittedName>
</protein>
<reference evidence="1 2" key="1">
    <citation type="journal article" date="2016" name="Nat. Commun.">
        <title>Thousands of microbial genomes shed light on interconnected biogeochemical processes in an aquifer system.</title>
        <authorList>
            <person name="Anantharaman K."/>
            <person name="Brown C.T."/>
            <person name="Hug L.A."/>
            <person name="Sharon I."/>
            <person name="Castelle C.J."/>
            <person name="Probst A.J."/>
            <person name="Thomas B.C."/>
            <person name="Singh A."/>
            <person name="Wilkins M.J."/>
            <person name="Karaoz U."/>
            <person name="Brodie E.L."/>
            <person name="Williams K.H."/>
            <person name="Hubbard S.S."/>
            <person name="Banfield J.F."/>
        </authorList>
    </citation>
    <scope>NUCLEOTIDE SEQUENCE [LARGE SCALE GENOMIC DNA]</scope>
</reference>